<dbReference type="InterPro" id="IPR036424">
    <property type="entry name" value="UPP_synth-like_sf"/>
</dbReference>
<gene>
    <name evidence="1" type="ORF">Lrub_1525</name>
</gene>
<dbReference type="Gene3D" id="3.40.1180.10">
    <property type="entry name" value="Decaprenyl diphosphate synthase-like"/>
    <property type="match status" value="1"/>
</dbReference>
<dbReference type="PATRIC" id="fig|458.5.peg.1589"/>
<reference evidence="1 2" key="1">
    <citation type="submission" date="2015-11" db="EMBL/GenBank/DDBJ databases">
        <title>Genomic analysis of 38 Legionella species identifies large and diverse effector repertoires.</title>
        <authorList>
            <person name="Burstein D."/>
            <person name="Amaro F."/>
            <person name="Zusman T."/>
            <person name="Lifshitz Z."/>
            <person name="Cohen O."/>
            <person name="Gilbert J.A."/>
            <person name="Pupko T."/>
            <person name="Shuman H.A."/>
            <person name="Segal G."/>
        </authorList>
    </citation>
    <scope>NUCLEOTIDE SEQUENCE [LARGE SCALE GENOMIC DNA]</scope>
    <source>
        <strain evidence="1 2">WA-270A-C2</strain>
    </source>
</reference>
<accession>A0A0W0XPN0</accession>
<dbReference type="Proteomes" id="UP000054608">
    <property type="component" value="Unassembled WGS sequence"/>
</dbReference>
<dbReference type="EMBL" id="LNYT01000020">
    <property type="protein sequence ID" value="KTD46603.1"/>
    <property type="molecule type" value="Genomic_DNA"/>
</dbReference>
<evidence type="ECO:0000313" key="2">
    <source>
        <dbReference type="Proteomes" id="UP000054608"/>
    </source>
</evidence>
<dbReference type="RefSeq" id="WP_058531628.1">
    <property type="nucleotide sequence ID" value="NZ_CAAAIN010000005.1"/>
</dbReference>
<name>A0A0W0XPN0_9GAMM</name>
<comment type="caution">
    <text evidence="1">The sequence shown here is derived from an EMBL/GenBank/DDBJ whole genome shotgun (WGS) entry which is preliminary data.</text>
</comment>
<proteinExistence type="predicted"/>
<dbReference type="STRING" id="458.Lrub_1525"/>
<dbReference type="GO" id="GO:0016765">
    <property type="term" value="F:transferase activity, transferring alkyl or aryl (other than methyl) groups"/>
    <property type="evidence" value="ECO:0007669"/>
    <property type="project" value="InterPro"/>
</dbReference>
<organism evidence="1 2">
    <name type="scientific">Legionella rubrilucens</name>
    <dbReference type="NCBI Taxonomy" id="458"/>
    <lineage>
        <taxon>Bacteria</taxon>
        <taxon>Pseudomonadati</taxon>
        <taxon>Pseudomonadota</taxon>
        <taxon>Gammaproteobacteria</taxon>
        <taxon>Legionellales</taxon>
        <taxon>Legionellaceae</taxon>
        <taxon>Legionella</taxon>
    </lineage>
</organism>
<dbReference type="AlphaFoldDB" id="A0A0W0XPN0"/>
<dbReference type="OrthoDB" id="9553805at2"/>
<sequence>MSNKTDETDFANRVRSHFPEGLTGVISPGGTRSAYILAYNRHNKNPGKIDFADYAEKTFISYCQLLLNFFELGGQNIIDAAPPLGLALTRSPEYIQKMTQYYLTYISQPMQDAYRKMQIDPYFVGLEAIMDSNSTSVLHQYGQRLIDFMETWPYNAGNRKLIFEISPIPLYSLWHSFQAMSASDREHLDNQLRSEVETDFNKLNNTLYRYFIRAIYGFELPPPHFTLSTNAKGSCKAYLSMPTLFSTGINMKFFYTPYSPIHMKRGALKRIIEDLIAPKQSVSHEMDYRTQSLSSQNMATAFVAMQELIDDFDSILGLTK</sequence>
<keyword evidence="2" id="KW-1185">Reference proteome</keyword>
<evidence type="ECO:0000313" key="1">
    <source>
        <dbReference type="EMBL" id="KTD46603.1"/>
    </source>
</evidence>
<protein>
    <submittedName>
        <fullName evidence="1">Uncharacterized protein</fullName>
    </submittedName>
</protein>